<reference evidence="1 2" key="1">
    <citation type="submission" date="2021-06" db="EMBL/GenBank/DDBJ databases">
        <title>A haploid diamondback moth (Plutella xylostella L.) genome assembly resolves 31 chromosomes and identifies a diamide resistance mutation.</title>
        <authorList>
            <person name="Ward C.M."/>
            <person name="Perry K.D."/>
            <person name="Baker G."/>
            <person name="Powis K."/>
            <person name="Heckel D.G."/>
            <person name="Baxter S.W."/>
        </authorList>
    </citation>
    <scope>NUCLEOTIDE SEQUENCE [LARGE SCALE GENOMIC DNA]</scope>
    <source>
        <strain evidence="1 2">LV</strain>
        <tissue evidence="1">Single pupa</tissue>
    </source>
</reference>
<proteinExistence type="predicted"/>
<accession>A0ABQ7QNR0</accession>
<keyword evidence="2" id="KW-1185">Reference proteome</keyword>
<evidence type="ECO:0000313" key="1">
    <source>
        <dbReference type="EMBL" id="KAG7306679.1"/>
    </source>
</evidence>
<comment type="caution">
    <text evidence="1">The sequence shown here is derived from an EMBL/GenBank/DDBJ whole genome shotgun (WGS) entry which is preliminary data.</text>
</comment>
<gene>
    <name evidence="1" type="ORF">JYU34_008103</name>
</gene>
<sequence length="56" mass="6505">MSMWLCCRCLCDVVPTWSYAVNTENRLPRCRRRVATLPLRCGCVVVAMWSYYTGGR</sequence>
<dbReference type="EMBL" id="JAHIBW010000011">
    <property type="protein sequence ID" value="KAG7306679.1"/>
    <property type="molecule type" value="Genomic_DNA"/>
</dbReference>
<protein>
    <submittedName>
        <fullName evidence="1">Uncharacterized protein</fullName>
    </submittedName>
</protein>
<organism evidence="1 2">
    <name type="scientific">Plutella xylostella</name>
    <name type="common">Diamondback moth</name>
    <name type="synonym">Plutella maculipennis</name>
    <dbReference type="NCBI Taxonomy" id="51655"/>
    <lineage>
        <taxon>Eukaryota</taxon>
        <taxon>Metazoa</taxon>
        <taxon>Ecdysozoa</taxon>
        <taxon>Arthropoda</taxon>
        <taxon>Hexapoda</taxon>
        <taxon>Insecta</taxon>
        <taxon>Pterygota</taxon>
        <taxon>Neoptera</taxon>
        <taxon>Endopterygota</taxon>
        <taxon>Lepidoptera</taxon>
        <taxon>Glossata</taxon>
        <taxon>Ditrysia</taxon>
        <taxon>Yponomeutoidea</taxon>
        <taxon>Plutellidae</taxon>
        <taxon>Plutella</taxon>
    </lineage>
</organism>
<name>A0ABQ7QNR0_PLUXY</name>
<evidence type="ECO:0000313" key="2">
    <source>
        <dbReference type="Proteomes" id="UP000823941"/>
    </source>
</evidence>
<dbReference type="Proteomes" id="UP000823941">
    <property type="component" value="Chromosome 11"/>
</dbReference>